<dbReference type="InterPro" id="IPR011009">
    <property type="entry name" value="Kinase-like_dom_sf"/>
</dbReference>
<dbReference type="PANTHER" id="PTHR22603">
    <property type="entry name" value="CHOLINE/ETHANOALAMINE KINASE"/>
    <property type="match status" value="1"/>
</dbReference>
<evidence type="ECO:0000313" key="5">
    <source>
        <dbReference type="Proteomes" id="UP000094385"/>
    </source>
</evidence>
<name>A0A1E3Q4S0_LIPST</name>
<dbReference type="SUPFAM" id="SSF56112">
    <property type="entry name" value="Protein kinase-like (PK-like)"/>
    <property type="match status" value="1"/>
</dbReference>
<dbReference type="Proteomes" id="UP000094385">
    <property type="component" value="Unassembled WGS sequence"/>
</dbReference>
<evidence type="ECO:0000256" key="1">
    <source>
        <dbReference type="ARBA" id="ARBA00037883"/>
    </source>
</evidence>
<dbReference type="Pfam" id="PF01633">
    <property type="entry name" value="Choline_kinase"/>
    <property type="match status" value="1"/>
</dbReference>
<dbReference type="PANTHER" id="PTHR22603:SF66">
    <property type="entry name" value="ETHANOLAMINE KINASE"/>
    <property type="match status" value="1"/>
</dbReference>
<sequence>MTGPRVIPDCVIPLRDAHAQTQSTRQLLADVFPSWNIDRIDVMSLKGGITNCLLKCVYKAGTPQEIVVLVRAYGRGTGSIIDRNREFCTHVHLHSYGLAPPLHARFKNGLVYGFIAGRSVDYHELSNPVLMKGISRMLAQWHTVLDASAIKALMLEQSGSKSHEFVDDIWQLCQKWINNLPTDNDVQVKTKTVLAKELVWVKNEIQYKGGPTVVAHCDLLSGNVIVPEDWSSEIISDMPPVTFIDYEYALPTPRAFDLANHFMEWQGFDCNMSLIPKVGGPVMREWGKQYLEGTHLFKRGSSVKQQNGVSVSDADVDLLMQEIRAWWGMPGFYWGIWATIQAVISTIEFDYTNYAQNRLSEYWSWKQNYLSTKKPNWESNL</sequence>
<gene>
    <name evidence="4" type="ORF">LIPSTDRAFT_72673</name>
</gene>
<dbReference type="OrthoDB" id="10267235at2759"/>
<dbReference type="STRING" id="675824.A0A1E3Q4S0"/>
<dbReference type="GO" id="GO:0006646">
    <property type="term" value="P:phosphatidylethanolamine biosynthetic process"/>
    <property type="evidence" value="ECO:0007669"/>
    <property type="project" value="TreeGrafter"/>
</dbReference>
<proteinExistence type="inferred from homology"/>
<dbReference type="GO" id="GO:0004305">
    <property type="term" value="F:ethanolamine kinase activity"/>
    <property type="evidence" value="ECO:0007669"/>
    <property type="project" value="UniProtKB-EC"/>
</dbReference>
<protein>
    <recommendedName>
        <fullName evidence="3">ethanolamine kinase</fullName>
        <ecNumber evidence="3">2.7.1.82</ecNumber>
    </recommendedName>
</protein>
<evidence type="ECO:0000256" key="3">
    <source>
        <dbReference type="ARBA" id="ARBA00038874"/>
    </source>
</evidence>
<dbReference type="AlphaFoldDB" id="A0A1E3Q4S0"/>
<comment type="similarity">
    <text evidence="2">Belongs to the choline/ethanolamine kinase family.</text>
</comment>
<accession>A0A1E3Q4S0</accession>
<dbReference type="GO" id="GO:0005737">
    <property type="term" value="C:cytoplasm"/>
    <property type="evidence" value="ECO:0007669"/>
    <property type="project" value="TreeGrafter"/>
</dbReference>
<dbReference type="EMBL" id="KV454296">
    <property type="protein sequence ID" value="ODQ71997.1"/>
    <property type="molecule type" value="Genomic_DNA"/>
</dbReference>
<organism evidence="4 5">
    <name type="scientific">Lipomyces starkeyi NRRL Y-11557</name>
    <dbReference type="NCBI Taxonomy" id="675824"/>
    <lineage>
        <taxon>Eukaryota</taxon>
        <taxon>Fungi</taxon>
        <taxon>Dikarya</taxon>
        <taxon>Ascomycota</taxon>
        <taxon>Saccharomycotina</taxon>
        <taxon>Lipomycetes</taxon>
        <taxon>Lipomycetales</taxon>
        <taxon>Lipomycetaceae</taxon>
        <taxon>Lipomyces</taxon>
    </lineage>
</organism>
<evidence type="ECO:0000256" key="2">
    <source>
        <dbReference type="ARBA" id="ARBA00038211"/>
    </source>
</evidence>
<reference evidence="4 5" key="1">
    <citation type="journal article" date="2016" name="Proc. Natl. Acad. Sci. U.S.A.">
        <title>Comparative genomics of biotechnologically important yeasts.</title>
        <authorList>
            <person name="Riley R."/>
            <person name="Haridas S."/>
            <person name="Wolfe K.H."/>
            <person name="Lopes M.R."/>
            <person name="Hittinger C.T."/>
            <person name="Goeker M."/>
            <person name="Salamov A.A."/>
            <person name="Wisecaver J.H."/>
            <person name="Long T.M."/>
            <person name="Calvey C.H."/>
            <person name="Aerts A.L."/>
            <person name="Barry K.W."/>
            <person name="Choi C."/>
            <person name="Clum A."/>
            <person name="Coughlan A.Y."/>
            <person name="Deshpande S."/>
            <person name="Douglass A.P."/>
            <person name="Hanson S.J."/>
            <person name="Klenk H.-P."/>
            <person name="LaButti K.M."/>
            <person name="Lapidus A."/>
            <person name="Lindquist E.A."/>
            <person name="Lipzen A.M."/>
            <person name="Meier-Kolthoff J.P."/>
            <person name="Ohm R.A."/>
            <person name="Otillar R.P."/>
            <person name="Pangilinan J.L."/>
            <person name="Peng Y."/>
            <person name="Rokas A."/>
            <person name="Rosa C.A."/>
            <person name="Scheuner C."/>
            <person name="Sibirny A.A."/>
            <person name="Slot J.C."/>
            <person name="Stielow J.B."/>
            <person name="Sun H."/>
            <person name="Kurtzman C.P."/>
            <person name="Blackwell M."/>
            <person name="Grigoriev I.V."/>
            <person name="Jeffries T.W."/>
        </authorList>
    </citation>
    <scope>NUCLEOTIDE SEQUENCE [LARGE SCALE GENOMIC DNA]</scope>
    <source>
        <strain evidence="4 5">NRRL Y-11557</strain>
    </source>
</reference>
<dbReference type="CDD" id="cd05157">
    <property type="entry name" value="ETNK_euk"/>
    <property type="match status" value="1"/>
</dbReference>
<comment type="pathway">
    <text evidence="1">Phospholipid metabolism; phosphatidylethanolamine biosynthesis; phosphatidylethanolamine from ethanolamine: step 1/3.</text>
</comment>
<evidence type="ECO:0000313" key="4">
    <source>
        <dbReference type="EMBL" id="ODQ71997.1"/>
    </source>
</evidence>
<dbReference type="Gene3D" id="3.90.1200.10">
    <property type="match status" value="1"/>
</dbReference>
<keyword evidence="5" id="KW-1185">Reference proteome</keyword>
<dbReference type="EC" id="2.7.1.82" evidence="3"/>